<organism evidence="1 2">
    <name type="scientific">Luteimicrobium xylanilyticum</name>
    <dbReference type="NCBI Taxonomy" id="1133546"/>
    <lineage>
        <taxon>Bacteria</taxon>
        <taxon>Bacillati</taxon>
        <taxon>Actinomycetota</taxon>
        <taxon>Actinomycetes</taxon>
        <taxon>Micrococcales</taxon>
        <taxon>Luteimicrobium</taxon>
    </lineage>
</organism>
<name>A0A5P9QEA2_9MICO</name>
<protein>
    <submittedName>
        <fullName evidence="1">Uncharacterized protein</fullName>
    </submittedName>
</protein>
<keyword evidence="2" id="KW-1185">Reference proteome</keyword>
<dbReference type="EMBL" id="CP045529">
    <property type="protein sequence ID" value="QFU99808.1"/>
    <property type="molecule type" value="Genomic_DNA"/>
</dbReference>
<reference evidence="1 2" key="1">
    <citation type="submission" date="2019-10" db="EMBL/GenBank/DDBJ databases">
        <title>Genome sequence of Luteimicrobium xylanilyticum HY-24.</title>
        <authorList>
            <person name="Kim D.Y."/>
            <person name="Park H.-Y."/>
        </authorList>
    </citation>
    <scope>NUCLEOTIDE SEQUENCE [LARGE SCALE GENOMIC DNA]</scope>
    <source>
        <strain evidence="1 2">HY-24</strain>
    </source>
</reference>
<dbReference type="OrthoDB" id="4793208at2"/>
<dbReference type="KEGG" id="lxl:KDY119_03344"/>
<dbReference type="AlphaFoldDB" id="A0A5P9QEA2"/>
<gene>
    <name evidence="1" type="ORF">KDY119_03344</name>
</gene>
<evidence type="ECO:0000313" key="1">
    <source>
        <dbReference type="EMBL" id="QFU99808.1"/>
    </source>
</evidence>
<dbReference type="Proteomes" id="UP000326702">
    <property type="component" value="Chromosome"/>
</dbReference>
<evidence type="ECO:0000313" key="2">
    <source>
        <dbReference type="Proteomes" id="UP000326702"/>
    </source>
</evidence>
<accession>A0A5P9QEA2</accession>
<proteinExistence type="predicted"/>
<sequence>MTDVIDVRVHATSNSDSLSYLGQQAVSDAVGETGDYRIVGGTMVRLLLHVYPTPRATLRSTLDADAAVGDVEVVGHITAHLLAQDFSQEKSNVFAKDLGDDQRVEINLLVSRQGSVPGIRPLDIDGLGRVDSLPELRFVLMSPALRLHVSAELWGGQTIDYKTCVPDVEAAVVLKAHAWKNRRSEKDLADLHSLLEIREQHPDVAWRLNETGLKGFRKDTSLILQELGRNIIRKSSGLPVYGQLDRFRMAGLVARHVTSAQGS</sequence>
<dbReference type="RefSeq" id="WP_036947585.1">
    <property type="nucleotide sequence ID" value="NZ_BAABIH010000016.1"/>
</dbReference>